<accession>A0A933GKL7</accession>
<dbReference type="Proteomes" id="UP000772181">
    <property type="component" value="Unassembled WGS sequence"/>
</dbReference>
<reference evidence="1" key="1">
    <citation type="submission" date="2020-07" db="EMBL/GenBank/DDBJ databases">
        <title>Huge and variable diversity of episymbiotic CPR bacteria and DPANN archaea in groundwater ecosystems.</title>
        <authorList>
            <person name="He C.Y."/>
            <person name="Keren R."/>
            <person name="Whittaker M."/>
            <person name="Farag I.F."/>
            <person name="Doudna J."/>
            <person name="Cate J.H.D."/>
            <person name="Banfield J.F."/>
        </authorList>
    </citation>
    <scope>NUCLEOTIDE SEQUENCE</scope>
    <source>
        <strain evidence="1">NC_groundwater_1482_Ag_S-0.65um_47_24</strain>
    </source>
</reference>
<organism evidence="1 2">
    <name type="scientific">Tectimicrobiota bacterium</name>
    <dbReference type="NCBI Taxonomy" id="2528274"/>
    <lineage>
        <taxon>Bacteria</taxon>
        <taxon>Pseudomonadati</taxon>
        <taxon>Nitrospinota/Tectimicrobiota group</taxon>
        <taxon>Candidatus Tectimicrobiota</taxon>
    </lineage>
</organism>
<sequence length="159" mass="17448">MNLLGGRLGRCRANIPHTVVFEHDGQLFDRVVAKIACGLLGAWLRVNTSFVLNLPTSQASIRGDIEVPPGMITRLSGQRQRGTQLPAQLISVVRISAGNVIGLVGLYEEWYSLNLGVLPNLQKLHETISAICQVSANRGQRWLSEEEAGVFMHAYEQGD</sequence>
<comment type="caution">
    <text evidence="1">The sequence shown here is derived from an EMBL/GenBank/DDBJ whole genome shotgun (WGS) entry which is preliminary data.</text>
</comment>
<proteinExistence type="predicted"/>
<dbReference type="EMBL" id="JACQWF010000200">
    <property type="protein sequence ID" value="MBI4595596.1"/>
    <property type="molecule type" value="Genomic_DNA"/>
</dbReference>
<evidence type="ECO:0000313" key="2">
    <source>
        <dbReference type="Proteomes" id="UP000772181"/>
    </source>
</evidence>
<gene>
    <name evidence="1" type="ORF">HY730_04365</name>
</gene>
<evidence type="ECO:0000313" key="1">
    <source>
        <dbReference type="EMBL" id="MBI4595596.1"/>
    </source>
</evidence>
<dbReference type="AlphaFoldDB" id="A0A933GKL7"/>
<protein>
    <submittedName>
        <fullName evidence="1">Uncharacterized protein</fullName>
    </submittedName>
</protein>
<name>A0A933GKL7_UNCTE</name>